<name>A0A0F9G7S9_9ZZZZ</name>
<evidence type="ECO:0008006" key="2">
    <source>
        <dbReference type="Google" id="ProtNLM"/>
    </source>
</evidence>
<comment type="caution">
    <text evidence="1">The sequence shown here is derived from an EMBL/GenBank/DDBJ whole genome shotgun (WGS) entry which is preliminary data.</text>
</comment>
<organism evidence="1">
    <name type="scientific">marine sediment metagenome</name>
    <dbReference type="NCBI Taxonomy" id="412755"/>
    <lineage>
        <taxon>unclassified sequences</taxon>
        <taxon>metagenomes</taxon>
        <taxon>ecological metagenomes</taxon>
    </lineage>
</organism>
<proteinExistence type="predicted"/>
<feature type="non-terminal residue" evidence="1">
    <location>
        <position position="1"/>
    </location>
</feature>
<sequence length="85" mass="9592">MILSRRTHWKAKDKDGEYKNLSEIEGRGASNPFKMLFDPLVHGVSKGKRAKDPVAEAKKESDKFTDRQTQDMIAFLQAKIAKDAA</sequence>
<reference evidence="1" key="1">
    <citation type="journal article" date="2015" name="Nature">
        <title>Complex archaea that bridge the gap between prokaryotes and eukaryotes.</title>
        <authorList>
            <person name="Spang A."/>
            <person name="Saw J.H."/>
            <person name="Jorgensen S.L."/>
            <person name="Zaremba-Niedzwiedzka K."/>
            <person name="Martijn J."/>
            <person name="Lind A.E."/>
            <person name="van Eijk R."/>
            <person name="Schleper C."/>
            <person name="Guy L."/>
            <person name="Ettema T.J."/>
        </authorList>
    </citation>
    <scope>NUCLEOTIDE SEQUENCE</scope>
</reference>
<protein>
    <recommendedName>
        <fullName evidence="2">Cytochrome c domain-containing protein</fullName>
    </recommendedName>
</protein>
<dbReference type="AlphaFoldDB" id="A0A0F9G7S9"/>
<gene>
    <name evidence="1" type="ORF">LCGC14_2216860</name>
</gene>
<dbReference type="EMBL" id="LAZR01029539">
    <property type="protein sequence ID" value="KKL59282.1"/>
    <property type="molecule type" value="Genomic_DNA"/>
</dbReference>
<evidence type="ECO:0000313" key="1">
    <source>
        <dbReference type="EMBL" id="KKL59282.1"/>
    </source>
</evidence>
<accession>A0A0F9G7S9</accession>